<feature type="domain" description="G-patch" evidence="1">
    <location>
        <begin position="1"/>
        <end position="44"/>
    </location>
</feature>
<evidence type="ECO:0000313" key="3">
    <source>
        <dbReference type="Proteomes" id="UP000257109"/>
    </source>
</evidence>
<dbReference type="GO" id="GO:0003676">
    <property type="term" value="F:nucleic acid binding"/>
    <property type="evidence" value="ECO:0007669"/>
    <property type="project" value="InterPro"/>
</dbReference>
<reference evidence="2" key="1">
    <citation type="submission" date="2018-05" db="EMBL/GenBank/DDBJ databases">
        <title>Draft genome of Mucuna pruriens seed.</title>
        <authorList>
            <person name="Nnadi N.E."/>
            <person name="Vos R."/>
            <person name="Hasami M.H."/>
            <person name="Devisetty U.K."/>
            <person name="Aguiy J.C."/>
        </authorList>
    </citation>
    <scope>NUCLEOTIDE SEQUENCE [LARGE SCALE GENOMIC DNA]</scope>
    <source>
        <strain evidence="2">JCA_2017</strain>
    </source>
</reference>
<sequence length="230" mass="25967">MAFRVMIKEGYQPGKGLGPLLEGILAPIKIQENKGRAGLGYQTGNHDRNGQAPLAQATWGQHFVRESVAVIGSQSEDRYGKVYTSDEQLSNWTTESLADEFLLAITNNEPSPNNDMTPMCEDPSPIEEPAEDEDVETEALAEVERQIEQERPKFQPLTKELESVNLGDERDKKEIRIGNQMSPESRRILIELLQEFSNIFAWSYRDMPGLDRHIVEHKLPLLPGSVPLRQ</sequence>
<keyword evidence="3" id="KW-1185">Reference proteome</keyword>
<accession>A0A371F0G5</accession>
<protein>
    <recommendedName>
        <fullName evidence="1">G-patch domain-containing protein</fullName>
    </recommendedName>
</protein>
<proteinExistence type="predicted"/>
<dbReference type="Pfam" id="PF01585">
    <property type="entry name" value="G-patch"/>
    <property type="match status" value="1"/>
</dbReference>
<organism evidence="2 3">
    <name type="scientific">Mucuna pruriens</name>
    <name type="common">Velvet bean</name>
    <name type="synonym">Dolichos pruriens</name>
    <dbReference type="NCBI Taxonomy" id="157652"/>
    <lineage>
        <taxon>Eukaryota</taxon>
        <taxon>Viridiplantae</taxon>
        <taxon>Streptophyta</taxon>
        <taxon>Embryophyta</taxon>
        <taxon>Tracheophyta</taxon>
        <taxon>Spermatophyta</taxon>
        <taxon>Magnoliopsida</taxon>
        <taxon>eudicotyledons</taxon>
        <taxon>Gunneridae</taxon>
        <taxon>Pentapetalae</taxon>
        <taxon>rosids</taxon>
        <taxon>fabids</taxon>
        <taxon>Fabales</taxon>
        <taxon>Fabaceae</taxon>
        <taxon>Papilionoideae</taxon>
        <taxon>50 kb inversion clade</taxon>
        <taxon>NPAAA clade</taxon>
        <taxon>indigoferoid/millettioid clade</taxon>
        <taxon>Phaseoleae</taxon>
        <taxon>Mucuna</taxon>
    </lineage>
</organism>
<dbReference type="AlphaFoldDB" id="A0A371F0G5"/>
<name>A0A371F0G5_MUCPR</name>
<evidence type="ECO:0000313" key="2">
    <source>
        <dbReference type="EMBL" id="RDX71785.1"/>
    </source>
</evidence>
<evidence type="ECO:0000259" key="1">
    <source>
        <dbReference type="PROSITE" id="PS50174"/>
    </source>
</evidence>
<dbReference type="InterPro" id="IPR000467">
    <property type="entry name" value="G_patch_dom"/>
</dbReference>
<dbReference type="SMART" id="SM00443">
    <property type="entry name" value="G_patch"/>
    <property type="match status" value="1"/>
</dbReference>
<dbReference type="OrthoDB" id="1166063at2759"/>
<dbReference type="PROSITE" id="PS50174">
    <property type="entry name" value="G_PATCH"/>
    <property type="match status" value="1"/>
</dbReference>
<comment type="caution">
    <text evidence="2">The sequence shown here is derived from an EMBL/GenBank/DDBJ whole genome shotgun (WGS) entry which is preliminary data.</text>
</comment>
<dbReference type="Proteomes" id="UP000257109">
    <property type="component" value="Unassembled WGS sequence"/>
</dbReference>
<dbReference type="EMBL" id="QJKJ01011201">
    <property type="protein sequence ID" value="RDX71785.1"/>
    <property type="molecule type" value="Genomic_DNA"/>
</dbReference>
<feature type="non-terminal residue" evidence="2">
    <location>
        <position position="1"/>
    </location>
</feature>
<dbReference type="STRING" id="157652.A0A371F0G5"/>
<gene>
    <name evidence="2" type="ORF">CR513_48809</name>
</gene>